<organism evidence="2 3">
    <name type="scientific">Vairimorpha apis BRL 01</name>
    <dbReference type="NCBI Taxonomy" id="1037528"/>
    <lineage>
        <taxon>Eukaryota</taxon>
        <taxon>Fungi</taxon>
        <taxon>Fungi incertae sedis</taxon>
        <taxon>Microsporidia</taxon>
        <taxon>Nosematidae</taxon>
        <taxon>Vairimorpha</taxon>
    </lineage>
</organism>
<dbReference type="OrthoDB" id="2194416at2759"/>
<accession>T0KZI8</accession>
<name>T0KZI8_9MICR</name>
<dbReference type="PANTHER" id="PTHR35450">
    <property type="entry name" value="REVERSE TRANSCRIPTASE DOMAIN-CONTAINING PROTEIN"/>
    <property type="match status" value="1"/>
</dbReference>
<gene>
    <name evidence="2" type="ORF">NAPIS_ORF01717</name>
</gene>
<reference evidence="2 3" key="1">
    <citation type="journal article" date="2013" name="BMC Genomics">
        <title>Genome sequencing and comparative genomics of honey bee microsporidia, Nosema apis reveal novel insights into host-parasite interactions.</title>
        <authorList>
            <person name="Chen Yp."/>
            <person name="Pettis J.S."/>
            <person name="Zhao Y."/>
            <person name="Liu X."/>
            <person name="Tallon L.J."/>
            <person name="Sadzewicz L.D."/>
            <person name="Li R."/>
            <person name="Zheng H."/>
            <person name="Huang S."/>
            <person name="Zhang X."/>
            <person name="Hamilton M.C."/>
            <person name="Pernal S.F."/>
            <person name="Melathopoulos A.P."/>
            <person name="Yan X."/>
            <person name="Evans J.D."/>
        </authorList>
    </citation>
    <scope>NUCLEOTIDE SEQUENCE [LARGE SCALE GENOMIC DNA]</scope>
    <source>
        <strain evidence="2 3">BRL 01</strain>
    </source>
</reference>
<keyword evidence="3" id="KW-1185">Reference proteome</keyword>
<dbReference type="SUPFAM" id="SSF56672">
    <property type="entry name" value="DNA/RNA polymerases"/>
    <property type="match status" value="1"/>
</dbReference>
<dbReference type="EMBL" id="KE647248">
    <property type="protein sequence ID" value="EQB60717.1"/>
    <property type="molecule type" value="Genomic_DNA"/>
</dbReference>
<feature type="domain" description="Reverse transcriptase" evidence="1">
    <location>
        <begin position="1"/>
        <end position="113"/>
    </location>
</feature>
<dbReference type="PANTHER" id="PTHR35450:SF2">
    <property type="entry name" value="REVERSE TRANSCRIPTASE DOMAIN-CONTAINING PROTEIN"/>
    <property type="match status" value="1"/>
</dbReference>
<dbReference type="Proteomes" id="UP000053780">
    <property type="component" value="Unassembled WGS sequence"/>
</dbReference>
<dbReference type="Pfam" id="PF00078">
    <property type="entry name" value="RVT_1"/>
    <property type="match status" value="1"/>
</dbReference>
<dbReference type="PROSITE" id="PS50878">
    <property type="entry name" value="RT_POL"/>
    <property type="match status" value="1"/>
</dbReference>
<protein>
    <recommendedName>
        <fullName evidence="1">Reverse transcriptase domain-containing protein</fullName>
    </recommendedName>
</protein>
<proteinExistence type="predicted"/>
<dbReference type="InterPro" id="IPR043502">
    <property type="entry name" value="DNA/RNA_pol_sf"/>
</dbReference>
<evidence type="ECO:0000313" key="3">
    <source>
        <dbReference type="Proteomes" id="UP000053780"/>
    </source>
</evidence>
<evidence type="ECO:0000313" key="2">
    <source>
        <dbReference type="EMBL" id="EQB60717.1"/>
    </source>
</evidence>
<evidence type="ECO:0000259" key="1">
    <source>
        <dbReference type="PROSITE" id="PS50878"/>
    </source>
</evidence>
<dbReference type="InterPro" id="IPR000477">
    <property type="entry name" value="RT_dom"/>
</dbReference>
<dbReference type="AlphaFoldDB" id="T0KZI8"/>
<dbReference type="HOGENOM" id="CLU_129986_0_0_1"/>
<dbReference type="VEuPathDB" id="MicrosporidiaDB:NAPIS_ORF01717"/>
<sequence>MYKNIPGNSSSSLLFVLCMDPLSRKLNSVFPKIDVKMQGKSYITNHLLFIDDLKILAKSEDNLKLMNEETKKFFITVGLECNFEKSATNCTGCENDAVILEGHQGYKYLGITEDESSIIKRETFDKIRDEILASVEKLFKTKLNGKNMIRAIIEHSISVINYHIGLVKL</sequence>